<proteinExistence type="predicted"/>
<comment type="caution">
    <text evidence="3">The sequence shown here is derived from an EMBL/GenBank/DDBJ whole genome shotgun (WGS) entry which is preliminary data.</text>
</comment>
<sequence length="278" mass="30049">MDVGLVIGLVLFLVFVTLGVIVTVRATRAVKRGVERTGAQVRRTVEETTLKARAMQPGPVGEVARVRMELRSSVDSTRAALEAGARDDPALTEAISLLDQLHEHARQLDGELRRLMEGEPDRARIAARLPDARERMKHIRESADSLRFAAQDRARQFDSEGLDDLRSRIDIETGALRHWTPTPGRSPHDPSADPAPSQDSSPDAARRPGGQHGRSTAAGEQGPGARDAGEAGEGRHSEARPAELGPAGQALDPSLTDPTTGRKRAEPGFEKRRPRSAS</sequence>
<dbReference type="EMBL" id="BAAARJ010000002">
    <property type="protein sequence ID" value="GAA2596764.1"/>
    <property type="molecule type" value="Genomic_DNA"/>
</dbReference>
<keyword evidence="2" id="KW-0472">Membrane</keyword>
<gene>
    <name evidence="3" type="ORF">GCM10009863_07720</name>
</gene>
<feature type="region of interest" description="Disordered" evidence="1">
    <location>
        <begin position="174"/>
        <end position="278"/>
    </location>
</feature>
<feature type="compositionally biased region" description="Basic and acidic residues" evidence="1">
    <location>
        <begin position="227"/>
        <end position="241"/>
    </location>
</feature>
<keyword evidence="2" id="KW-0812">Transmembrane</keyword>
<organism evidence="3 4">
    <name type="scientific">Streptomyces axinellae</name>
    <dbReference type="NCBI Taxonomy" id="552788"/>
    <lineage>
        <taxon>Bacteria</taxon>
        <taxon>Bacillati</taxon>
        <taxon>Actinomycetota</taxon>
        <taxon>Actinomycetes</taxon>
        <taxon>Kitasatosporales</taxon>
        <taxon>Streptomycetaceae</taxon>
        <taxon>Streptomyces</taxon>
    </lineage>
</organism>
<evidence type="ECO:0000313" key="4">
    <source>
        <dbReference type="Proteomes" id="UP001501447"/>
    </source>
</evidence>
<evidence type="ECO:0000313" key="3">
    <source>
        <dbReference type="EMBL" id="GAA2596764.1"/>
    </source>
</evidence>
<keyword evidence="2" id="KW-1133">Transmembrane helix</keyword>
<evidence type="ECO:0000256" key="1">
    <source>
        <dbReference type="SAM" id="MobiDB-lite"/>
    </source>
</evidence>
<evidence type="ECO:0000256" key="2">
    <source>
        <dbReference type="SAM" id="Phobius"/>
    </source>
</evidence>
<dbReference type="Proteomes" id="UP001501447">
    <property type="component" value="Unassembled WGS sequence"/>
</dbReference>
<accession>A0ABN3PPU5</accession>
<evidence type="ECO:0008006" key="5">
    <source>
        <dbReference type="Google" id="ProtNLM"/>
    </source>
</evidence>
<name>A0ABN3PPU5_9ACTN</name>
<feature type="transmembrane region" description="Helical" evidence="2">
    <location>
        <begin position="6"/>
        <end position="26"/>
    </location>
</feature>
<feature type="compositionally biased region" description="Low complexity" evidence="1">
    <location>
        <begin position="192"/>
        <end position="203"/>
    </location>
</feature>
<protein>
    <recommendedName>
        <fullName evidence="5">Secreted protein</fullName>
    </recommendedName>
</protein>
<reference evidence="3 4" key="1">
    <citation type="journal article" date="2019" name="Int. J. Syst. Evol. Microbiol.">
        <title>The Global Catalogue of Microorganisms (GCM) 10K type strain sequencing project: providing services to taxonomists for standard genome sequencing and annotation.</title>
        <authorList>
            <consortium name="The Broad Institute Genomics Platform"/>
            <consortium name="The Broad Institute Genome Sequencing Center for Infectious Disease"/>
            <person name="Wu L."/>
            <person name="Ma J."/>
        </authorList>
    </citation>
    <scope>NUCLEOTIDE SEQUENCE [LARGE SCALE GENOMIC DNA]</scope>
    <source>
        <strain evidence="3 4">JCM 16373</strain>
    </source>
</reference>
<keyword evidence="4" id="KW-1185">Reference proteome</keyword>
<dbReference type="RefSeq" id="WP_344562090.1">
    <property type="nucleotide sequence ID" value="NZ_BAAARJ010000002.1"/>
</dbReference>